<feature type="transmembrane region" description="Helical" evidence="1">
    <location>
        <begin position="96"/>
        <end position="114"/>
    </location>
</feature>
<organism evidence="2 3">
    <name type="scientific">Flagellimonas spongiicola</name>
    <dbReference type="NCBI Taxonomy" id="2942208"/>
    <lineage>
        <taxon>Bacteria</taxon>
        <taxon>Pseudomonadati</taxon>
        <taxon>Bacteroidota</taxon>
        <taxon>Flavobacteriia</taxon>
        <taxon>Flavobacteriales</taxon>
        <taxon>Flavobacteriaceae</taxon>
        <taxon>Flagellimonas</taxon>
    </lineage>
</organism>
<gene>
    <name evidence="2" type="ORF">M3P19_13735</name>
</gene>
<evidence type="ECO:0000313" key="2">
    <source>
        <dbReference type="EMBL" id="MCL6275076.1"/>
    </source>
</evidence>
<feature type="transmembrane region" description="Helical" evidence="1">
    <location>
        <begin position="120"/>
        <end position="136"/>
    </location>
</feature>
<evidence type="ECO:0000313" key="3">
    <source>
        <dbReference type="Proteomes" id="UP001203607"/>
    </source>
</evidence>
<protein>
    <recommendedName>
        <fullName evidence="4">MFS transporter</fullName>
    </recommendedName>
</protein>
<keyword evidence="1" id="KW-0812">Transmembrane</keyword>
<evidence type="ECO:0000256" key="1">
    <source>
        <dbReference type="SAM" id="Phobius"/>
    </source>
</evidence>
<comment type="caution">
    <text evidence="2">The sequence shown here is derived from an EMBL/GenBank/DDBJ whole genome shotgun (WGS) entry which is preliminary data.</text>
</comment>
<dbReference type="RefSeq" id="WP_249658264.1">
    <property type="nucleotide sequence ID" value="NZ_JAMFMA010000003.1"/>
</dbReference>
<feature type="transmembrane region" description="Helical" evidence="1">
    <location>
        <begin position="12"/>
        <end position="36"/>
    </location>
</feature>
<keyword evidence="1" id="KW-0472">Membrane</keyword>
<reference evidence="2 3" key="1">
    <citation type="submission" date="2022-05" db="EMBL/GenBank/DDBJ databases">
        <authorList>
            <person name="Park J.-S."/>
        </authorList>
    </citation>
    <scope>NUCLEOTIDE SEQUENCE [LARGE SCALE GENOMIC DNA]</scope>
    <source>
        <strain evidence="2 3">2012CJ35-5</strain>
    </source>
</reference>
<dbReference type="EMBL" id="JAMFMA010000003">
    <property type="protein sequence ID" value="MCL6275076.1"/>
    <property type="molecule type" value="Genomic_DNA"/>
</dbReference>
<keyword evidence="1" id="KW-1133">Transmembrane helix</keyword>
<feature type="transmembrane region" description="Helical" evidence="1">
    <location>
        <begin position="51"/>
        <end position="71"/>
    </location>
</feature>
<proteinExistence type="predicted"/>
<name>A0ABT0PV50_9FLAO</name>
<sequence>MQNQTALTPRHFIKTITIIHLGLLSAPTLFGFVAYAQAKDTFLDYSNTDDTFMLVVPIIALSGIFMGNLLFKQSLIAARKADSLQNKLAKFQTASLIKYALIEGPAFLAAVAFFQTNNLTYLYIAAILILYLYILRPTKDKIEKGLQLRGDDRDKFNRLDHPIA</sequence>
<dbReference type="Proteomes" id="UP001203607">
    <property type="component" value="Unassembled WGS sequence"/>
</dbReference>
<keyword evidence="3" id="KW-1185">Reference proteome</keyword>
<evidence type="ECO:0008006" key="4">
    <source>
        <dbReference type="Google" id="ProtNLM"/>
    </source>
</evidence>
<accession>A0ABT0PV50</accession>